<evidence type="ECO:0000256" key="10">
    <source>
        <dbReference type="ARBA" id="ARBA00039288"/>
    </source>
</evidence>
<evidence type="ECO:0000256" key="9">
    <source>
        <dbReference type="ARBA" id="ARBA00038876"/>
    </source>
</evidence>
<gene>
    <name evidence="13" type="primary">MANEA</name>
    <name evidence="13" type="ORF">WISP_136284</name>
</gene>
<dbReference type="Proteomes" id="UP001145742">
    <property type="component" value="Unassembled WGS sequence"/>
</dbReference>
<sequence length="538" mass="62158">MSQLHAQVAKKGNVILACTKSSMVSRTRKVIVLLYSALLRPHLECCVQFFATHCKKDIEVLERVQRKDSKDDKVSRDCGQNPSVGILNYDIMARFRRRTCIILLLFILFICSIMMALKTLRPDRAGFGDPFGLGLLPELQQRTVLLDSKQNSLNRVQGDPVTRVSNLHSVAVNTMKASMPPANKLEEELSSPNYNFHIFYYTWYGNPQFDGKYIHWNHPLLPHWDPKIANNYPKGRHNPPEDIGANFYPELGSYSSKDRTVIEAHMKQMRSASTGMADENGEPTDDLVPVILDYAHKYNLKVTFHIEPYKDRDDRSMYHNVKYIIDKYGSHPAFYRHKTSTGRLLPMFYVYDSYVTIPEIWANLLTVSGSQSIRNTPYDALFIALLVEERHKHDIHRSGFDGMYTYFATNGFSYGSSHHNWASLKGFCDSNNLMFIPSVGPGYIDTSIRPWNNHNTRNRVNGKYYETAFSAALLVRPEIISITSFNEWHEGTQIEKAVPKRTGQVVYLDYKPHKPNVYLELTQKWSEKYRKEQEQWLM</sequence>
<comment type="catalytic activity">
    <reaction evidence="11">
        <text>N-{alpha-Glc-(1-&gt;3)-alpha-Man-(1-&gt;2)-alpha-Man-(1-&gt;2)-alpha-Man-(1-&gt;3)-[alpha-Man-(1-&gt;2)-alpha-Man-(1-&gt;3)-[alpha-Man-(1-&gt;2)-alpha-Man-(1-&gt;6)]-alpha-Man-(1-&gt;6)]-beta-Man-(1-&gt;4)-beta-GlcNAc-(1-&gt;4)-beta-GlcNAc}-L-asparaginyl-[protein] + H2O = alpha-D-glucosyl-(1-&gt;3)-D-mannopyranose + N(4)-{alpha-D-Man-(1-&gt;2)-alpha-D-Man-(1-&gt;3)-[alpha-D-Man-(1-&gt;2)-alpha-D-Man-(1-&gt;3)-[alpha-D-Man-(1-&gt;2)-alpha-D-Man-(1-&gt;6)]-alpha-D-Man-(1-&gt;6)]-beta-D-Man-(1-&gt;4)-beta-D-GlaNAc-(1-&gt;4)-beta-D-GlcNAc}-L-asparaginyl-[protein] (N-glucan mannose isomer 8A1,2,3B1,2)</text>
        <dbReference type="Rhea" id="RHEA:54824"/>
        <dbReference type="Rhea" id="RHEA-COMP:14010"/>
        <dbReference type="Rhea" id="RHEA-COMP:14011"/>
        <dbReference type="ChEBI" id="CHEBI:15377"/>
        <dbReference type="ChEBI" id="CHEBI:52996"/>
        <dbReference type="ChEBI" id="CHEBI:59080"/>
        <dbReference type="ChEBI" id="CHEBI:60627"/>
        <dbReference type="EC" id="3.2.1.130"/>
    </reaction>
</comment>
<evidence type="ECO:0000256" key="12">
    <source>
        <dbReference type="SAM" id="Phobius"/>
    </source>
</evidence>
<comment type="similarity">
    <text evidence="2">Belongs to the glycosyl hydrolase 99 family.</text>
</comment>
<evidence type="ECO:0000256" key="11">
    <source>
        <dbReference type="ARBA" id="ARBA00049330"/>
    </source>
</evidence>
<evidence type="ECO:0000256" key="6">
    <source>
        <dbReference type="ARBA" id="ARBA00022989"/>
    </source>
</evidence>
<organism evidence="13 14">
    <name type="scientific">Willisornis vidua</name>
    <name type="common">Xingu scale-backed antbird</name>
    <dbReference type="NCBI Taxonomy" id="1566151"/>
    <lineage>
        <taxon>Eukaryota</taxon>
        <taxon>Metazoa</taxon>
        <taxon>Chordata</taxon>
        <taxon>Craniata</taxon>
        <taxon>Vertebrata</taxon>
        <taxon>Euteleostomi</taxon>
        <taxon>Archelosauria</taxon>
        <taxon>Archosauria</taxon>
        <taxon>Dinosauria</taxon>
        <taxon>Saurischia</taxon>
        <taxon>Theropoda</taxon>
        <taxon>Coelurosauria</taxon>
        <taxon>Aves</taxon>
        <taxon>Neognathae</taxon>
        <taxon>Neoaves</taxon>
        <taxon>Telluraves</taxon>
        <taxon>Australaves</taxon>
        <taxon>Passeriformes</taxon>
        <taxon>Thamnophilidae</taxon>
        <taxon>Willisornis</taxon>
    </lineage>
</organism>
<evidence type="ECO:0000256" key="2">
    <source>
        <dbReference type="ARBA" id="ARBA00009559"/>
    </source>
</evidence>
<dbReference type="Gene3D" id="3.20.20.80">
    <property type="entry name" value="Glycosidases"/>
    <property type="match status" value="1"/>
</dbReference>
<protein>
    <recommendedName>
        <fullName evidence="10">Glycoprotein endo-alpha-1,2-mannosidase</fullName>
        <ecNumber evidence="9">3.2.1.130</ecNumber>
    </recommendedName>
</protein>
<name>A0ABQ9CNB2_9PASS</name>
<dbReference type="PANTHER" id="PTHR13572:SF1">
    <property type="entry name" value="GLYCOPROTEIN ENDO-ALPHA-1,2-MANNOSIDASE"/>
    <property type="match status" value="1"/>
</dbReference>
<keyword evidence="7" id="KW-0333">Golgi apparatus</keyword>
<evidence type="ECO:0000256" key="3">
    <source>
        <dbReference type="ARBA" id="ARBA00022692"/>
    </source>
</evidence>
<keyword evidence="14" id="KW-1185">Reference proteome</keyword>
<evidence type="ECO:0000256" key="7">
    <source>
        <dbReference type="ARBA" id="ARBA00023034"/>
    </source>
</evidence>
<dbReference type="EMBL" id="WHWB01034679">
    <property type="protein sequence ID" value="KAJ7406022.1"/>
    <property type="molecule type" value="Genomic_DNA"/>
</dbReference>
<evidence type="ECO:0000256" key="8">
    <source>
        <dbReference type="ARBA" id="ARBA00023136"/>
    </source>
</evidence>
<dbReference type="Pfam" id="PF16317">
    <property type="entry name" value="Glyco_hydro_99"/>
    <property type="match status" value="1"/>
</dbReference>
<dbReference type="EC" id="3.2.1.130" evidence="9"/>
<comment type="caution">
    <text evidence="13">The sequence shown here is derived from an EMBL/GenBank/DDBJ whole genome shotgun (WGS) entry which is preliminary data.</text>
</comment>
<keyword evidence="8 12" id="KW-0472">Membrane</keyword>
<evidence type="ECO:0000313" key="13">
    <source>
        <dbReference type="EMBL" id="KAJ7406022.1"/>
    </source>
</evidence>
<proteinExistence type="inferred from homology"/>
<keyword evidence="3 12" id="KW-0812">Transmembrane</keyword>
<accession>A0ABQ9CNB2</accession>
<dbReference type="PANTHER" id="PTHR13572">
    <property type="entry name" value="ENDO-ALPHA-1,2-MANNOSIDASE"/>
    <property type="match status" value="1"/>
</dbReference>
<reference evidence="13" key="1">
    <citation type="submission" date="2019-10" db="EMBL/GenBank/DDBJ databases">
        <authorList>
            <person name="Soares A.E.R."/>
            <person name="Aleixo A."/>
            <person name="Schneider P."/>
            <person name="Miyaki C.Y."/>
            <person name="Schneider M.P."/>
            <person name="Mello C."/>
            <person name="Vasconcelos A.T.R."/>
        </authorList>
    </citation>
    <scope>NUCLEOTIDE SEQUENCE</scope>
    <source>
        <tissue evidence="13">Muscle</tissue>
    </source>
</reference>
<evidence type="ECO:0000256" key="1">
    <source>
        <dbReference type="ARBA" id="ARBA00004323"/>
    </source>
</evidence>
<evidence type="ECO:0000256" key="4">
    <source>
        <dbReference type="ARBA" id="ARBA00022801"/>
    </source>
</evidence>
<evidence type="ECO:0000313" key="14">
    <source>
        <dbReference type="Proteomes" id="UP001145742"/>
    </source>
</evidence>
<keyword evidence="6 12" id="KW-1133">Transmembrane helix</keyword>
<keyword evidence="4" id="KW-0378">Hydrolase</keyword>
<evidence type="ECO:0000256" key="5">
    <source>
        <dbReference type="ARBA" id="ARBA00022968"/>
    </source>
</evidence>
<comment type="subcellular location">
    <subcellularLocation>
        <location evidence="1">Golgi apparatus membrane</location>
        <topology evidence="1">Single-pass type II membrane protein</topology>
    </subcellularLocation>
</comment>
<keyword evidence="5" id="KW-0735">Signal-anchor</keyword>
<dbReference type="CDD" id="cd11574">
    <property type="entry name" value="GH99"/>
    <property type="match status" value="1"/>
</dbReference>
<feature type="transmembrane region" description="Helical" evidence="12">
    <location>
        <begin position="100"/>
        <end position="117"/>
    </location>
</feature>
<dbReference type="InterPro" id="IPR026071">
    <property type="entry name" value="Glyco_Hydrolase_99"/>
</dbReference>